<accession>A0A8E2DUY7</accession>
<evidence type="ECO:0000256" key="8">
    <source>
        <dbReference type="ARBA" id="ARBA00023326"/>
    </source>
</evidence>
<evidence type="ECO:0000256" key="4">
    <source>
        <dbReference type="ARBA" id="ARBA00022729"/>
    </source>
</evidence>
<feature type="signal peptide" evidence="11">
    <location>
        <begin position="1"/>
        <end position="19"/>
    </location>
</feature>
<feature type="domain" description="ER membrane protein complex subunit 7 beta-sandwich" evidence="12">
    <location>
        <begin position="40"/>
        <end position="148"/>
    </location>
</feature>
<dbReference type="GO" id="GO:0072546">
    <property type="term" value="C:EMC complex"/>
    <property type="evidence" value="ECO:0007669"/>
    <property type="project" value="TreeGrafter"/>
</dbReference>
<protein>
    <recommendedName>
        <fullName evidence="12">ER membrane protein complex subunit 7 beta-sandwich domain-containing protein</fullName>
    </recommendedName>
</protein>
<name>A0A8E2DUY7_9APHY</name>
<keyword evidence="8" id="KW-0624">Polysaccharide degradation</keyword>
<feature type="chain" id="PRO_5034608881" description="ER membrane protein complex subunit 7 beta-sandwich domain-containing protein" evidence="11">
    <location>
        <begin position="20"/>
        <end position="234"/>
    </location>
</feature>
<dbReference type="AlphaFoldDB" id="A0A8E2DUY7"/>
<evidence type="ECO:0000256" key="2">
    <source>
        <dbReference type="ARBA" id="ARBA00008880"/>
    </source>
</evidence>
<evidence type="ECO:0000256" key="5">
    <source>
        <dbReference type="ARBA" id="ARBA00022989"/>
    </source>
</evidence>
<dbReference type="InterPro" id="IPR013784">
    <property type="entry name" value="Carb-bd-like_fold"/>
</dbReference>
<dbReference type="PANTHER" id="PTHR13605">
    <property type="entry name" value="ER MEMBRANE PROTEIN COMPLEX SUBUNIT 7"/>
    <property type="match status" value="1"/>
</dbReference>
<dbReference type="Pfam" id="PF09430">
    <property type="entry name" value="EMC7_beta-sandw"/>
    <property type="match status" value="1"/>
</dbReference>
<keyword evidence="3 10" id="KW-0812">Transmembrane</keyword>
<dbReference type="OrthoDB" id="27095at2759"/>
<keyword evidence="7" id="KW-0119">Carbohydrate metabolism</keyword>
<dbReference type="InterPro" id="IPR039163">
    <property type="entry name" value="EMC7"/>
</dbReference>
<dbReference type="EMBL" id="KV722330">
    <property type="protein sequence ID" value="OCH96484.1"/>
    <property type="molecule type" value="Genomic_DNA"/>
</dbReference>
<keyword evidence="14" id="KW-1185">Reference proteome</keyword>
<dbReference type="GO" id="GO:0030246">
    <property type="term" value="F:carbohydrate binding"/>
    <property type="evidence" value="ECO:0007669"/>
    <property type="project" value="InterPro"/>
</dbReference>
<reference evidence="13 14" key="1">
    <citation type="submission" date="2016-07" db="EMBL/GenBank/DDBJ databases">
        <title>Draft genome of the white-rot fungus Obba rivulosa 3A-2.</title>
        <authorList>
            <consortium name="DOE Joint Genome Institute"/>
            <person name="Miettinen O."/>
            <person name="Riley R."/>
            <person name="Acob R."/>
            <person name="Barry K."/>
            <person name="Cullen D."/>
            <person name="De Vries R."/>
            <person name="Hainaut M."/>
            <person name="Hatakka A."/>
            <person name="Henrissat B."/>
            <person name="Hilden K."/>
            <person name="Kuo R."/>
            <person name="Labutti K."/>
            <person name="Lipzen A."/>
            <person name="Makela M.R."/>
            <person name="Sandor L."/>
            <person name="Spatafora J.W."/>
            <person name="Grigoriev I.V."/>
            <person name="Hibbett D.S."/>
        </authorList>
    </citation>
    <scope>NUCLEOTIDE SEQUENCE [LARGE SCALE GENOMIC DNA]</scope>
    <source>
        <strain evidence="13 14">3A-2</strain>
    </source>
</reference>
<feature type="compositionally biased region" description="Low complexity" evidence="9">
    <location>
        <begin position="209"/>
        <end position="225"/>
    </location>
</feature>
<keyword evidence="5 10" id="KW-1133">Transmembrane helix</keyword>
<evidence type="ECO:0000313" key="13">
    <source>
        <dbReference type="EMBL" id="OCH96484.1"/>
    </source>
</evidence>
<keyword evidence="6 10" id="KW-0472">Membrane</keyword>
<evidence type="ECO:0000256" key="11">
    <source>
        <dbReference type="SAM" id="SignalP"/>
    </source>
</evidence>
<dbReference type="InterPro" id="IPR019008">
    <property type="entry name" value="Beta_sandwich_EMC7"/>
</dbReference>
<keyword evidence="4 11" id="KW-0732">Signal</keyword>
<organism evidence="13 14">
    <name type="scientific">Obba rivulosa</name>
    <dbReference type="NCBI Taxonomy" id="1052685"/>
    <lineage>
        <taxon>Eukaryota</taxon>
        <taxon>Fungi</taxon>
        <taxon>Dikarya</taxon>
        <taxon>Basidiomycota</taxon>
        <taxon>Agaricomycotina</taxon>
        <taxon>Agaricomycetes</taxon>
        <taxon>Polyporales</taxon>
        <taxon>Gelatoporiaceae</taxon>
        <taxon>Obba</taxon>
    </lineage>
</organism>
<dbReference type="Gene3D" id="2.60.40.1120">
    <property type="entry name" value="Carboxypeptidase-like, regulatory domain"/>
    <property type="match status" value="1"/>
</dbReference>
<evidence type="ECO:0000256" key="1">
    <source>
        <dbReference type="ARBA" id="ARBA00004167"/>
    </source>
</evidence>
<evidence type="ECO:0000256" key="3">
    <source>
        <dbReference type="ARBA" id="ARBA00022692"/>
    </source>
</evidence>
<evidence type="ECO:0000313" key="14">
    <source>
        <dbReference type="Proteomes" id="UP000250043"/>
    </source>
</evidence>
<comment type="similarity">
    <text evidence="2">Belongs to the EMC7 family.</text>
</comment>
<sequence length="234" mass="25676">MRNPLNFLFLASVCYSALALDLKGRIQWNDVCPDFAQLGRTQVLLDHGKLHGSVMEDGGFTIPGVAPGTYILTVAAHNHAFEKLRVDVLDTDSLPEIRPYFPGTPLSPPPTITLPYPIVLHARQKHDYFVPRESFNLFGMLQNPMMMLTVVVGGMMLLMPYIMKNMDPEVLQDFSQRQARISQMQSSLQSGDLTSGISALMAANEEPKGASSATTTKASAPSGVKNRGGKNKKR</sequence>
<evidence type="ECO:0000256" key="6">
    <source>
        <dbReference type="ARBA" id="ARBA00023136"/>
    </source>
</evidence>
<dbReference type="GO" id="GO:0000272">
    <property type="term" value="P:polysaccharide catabolic process"/>
    <property type="evidence" value="ECO:0007669"/>
    <property type="project" value="UniProtKB-KW"/>
</dbReference>
<gene>
    <name evidence="13" type="ORF">OBBRIDRAFT_765253</name>
</gene>
<dbReference type="PANTHER" id="PTHR13605:SF4">
    <property type="entry name" value="ER MEMBRANE PROTEIN COMPLEX SUBUNIT 7"/>
    <property type="match status" value="1"/>
</dbReference>
<dbReference type="Proteomes" id="UP000250043">
    <property type="component" value="Unassembled WGS sequence"/>
</dbReference>
<evidence type="ECO:0000256" key="9">
    <source>
        <dbReference type="SAM" id="MobiDB-lite"/>
    </source>
</evidence>
<proteinExistence type="inferred from homology"/>
<feature type="region of interest" description="Disordered" evidence="9">
    <location>
        <begin position="198"/>
        <end position="234"/>
    </location>
</feature>
<dbReference type="SUPFAM" id="SSF49452">
    <property type="entry name" value="Starch-binding domain-like"/>
    <property type="match status" value="1"/>
</dbReference>
<evidence type="ECO:0000259" key="12">
    <source>
        <dbReference type="Pfam" id="PF09430"/>
    </source>
</evidence>
<feature type="transmembrane region" description="Helical" evidence="10">
    <location>
        <begin position="145"/>
        <end position="163"/>
    </location>
</feature>
<comment type="subcellular location">
    <subcellularLocation>
        <location evidence="1">Membrane</location>
        <topology evidence="1">Single-pass membrane protein</topology>
    </subcellularLocation>
</comment>
<evidence type="ECO:0000256" key="7">
    <source>
        <dbReference type="ARBA" id="ARBA00023277"/>
    </source>
</evidence>
<evidence type="ECO:0000256" key="10">
    <source>
        <dbReference type="SAM" id="Phobius"/>
    </source>
</evidence>